<dbReference type="EMBL" id="CM042015">
    <property type="protein sequence ID" value="KAI3709908.1"/>
    <property type="molecule type" value="Genomic_DNA"/>
</dbReference>
<reference evidence="1 2" key="2">
    <citation type="journal article" date="2022" name="Mol. Ecol. Resour.">
        <title>The genomes of chicory, endive, great burdock and yacon provide insights into Asteraceae paleo-polyploidization history and plant inulin production.</title>
        <authorList>
            <person name="Fan W."/>
            <person name="Wang S."/>
            <person name="Wang H."/>
            <person name="Wang A."/>
            <person name="Jiang F."/>
            <person name="Liu H."/>
            <person name="Zhao H."/>
            <person name="Xu D."/>
            <person name="Zhang Y."/>
        </authorList>
    </citation>
    <scope>NUCLEOTIDE SEQUENCE [LARGE SCALE GENOMIC DNA]</scope>
    <source>
        <strain evidence="2">cv. Punajuju</strain>
        <tissue evidence="1">Leaves</tissue>
    </source>
</reference>
<protein>
    <submittedName>
        <fullName evidence="1">Uncharacterized protein</fullName>
    </submittedName>
</protein>
<sequence>MAPRVAAIGPLLFLPTTFQIIFEDKYKDCDRWICDSLPLLSRNLLFRLWNPLTFFLVHTIFKKFLSFYLFNRKLHCFAEANPVYDWFMLMKKPSKIKKPVLRR</sequence>
<dbReference type="Proteomes" id="UP001055811">
    <property type="component" value="Linkage Group LG07"/>
</dbReference>
<evidence type="ECO:0000313" key="1">
    <source>
        <dbReference type="EMBL" id="KAI3709908.1"/>
    </source>
</evidence>
<evidence type="ECO:0000313" key="2">
    <source>
        <dbReference type="Proteomes" id="UP001055811"/>
    </source>
</evidence>
<proteinExistence type="predicted"/>
<reference evidence="2" key="1">
    <citation type="journal article" date="2022" name="Mol. Ecol. Resour.">
        <title>The genomes of chicory, endive, great burdock and yacon provide insights into Asteraceae palaeo-polyploidization history and plant inulin production.</title>
        <authorList>
            <person name="Fan W."/>
            <person name="Wang S."/>
            <person name="Wang H."/>
            <person name="Wang A."/>
            <person name="Jiang F."/>
            <person name="Liu H."/>
            <person name="Zhao H."/>
            <person name="Xu D."/>
            <person name="Zhang Y."/>
        </authorList>
    </citation>
    <scope>NUCLEOTIDE SEQUENCE [LARGE SCALE GENOMIC DNA]</scope>
    <source>
        <strain evidence="2">cv. Punajuju</strain>
    </source>
</reference>
<name>A0ACB9AKL2_CICIN</name>
<gene>
    <name evidence="1" type="ORF">L2E82_39676</name>
</gene>
<accession>A0ACB9AKL2</accession>
<keyword evidence="2" id="KW-1185">Reference proteome</keyword>
<comment type="caution">
    <text evidence="1">The sequence shown here is derived from an EMBL/GenBank/DDBJ whole genome shotgun (WGS) entry which is preliminary data.</text>
</comment>
<organism evidence="1 2">
    <name type="scientific">Cichorium intybus</name>
    <name type="common">Chicory</name>
    <dbReference type="NCBI Taxonomy" id="13427"/>
    <lineage>
        <taxon>Eukaryota</taxon>
        <taxon>Viridiplantae</taxon>
        <taxon>Streptophyta</taxon>
        <taxon>Embryophyta</taxon>
        <taxon>Tracheophyta</taxon>
        <taxon>Spermatophyta</taxon>
        <taxon>Magnoliopsida</taxon>
        <taxon>eudicotyledons</taxon>
        <taxon>Gunneridae</taxon>
        <taxon>Pentapetalae</taxon>
        <taxon>asterids</taxon>
        <taxon>campanulids</taxon>
        <taxon>Asterales</taxon>
        <taxon>Asteraceae</taxon>
        <taxon>Cichorioideae</taxon>
        <taxon>Cichorieae</taxon>
        <taxon>Cichoriinae</taxon>
        <taxon>Cichorium</taxon>
    </lineage>
</organism>